<dbReference type="AlphaFoldDB" id="A0A1J4JP70"/>
<gene>
    <name evidence="3" type="ORF">TRFO_32394</name>
</gene>
<feature type="compositionally biased region" description="Low complexity" evidence="1">
    <location>
        <begin position="71"/>
        <end position="83"/>
    </location>
</feature>
<dbReference type="InterPro" id="IPR001012">
    <property type="entry name" value="UBX_dom"/>
</dbReference>
<dbReference type="CDD" id="cd01767">
    <property type="entry name" value="UBX"/>
    <property type="match status" value="1"/>
</dbReference>
<feature type="region of interest" description="Disordered" evidence="1">
    <location>
        <begin position="68"/>
        <end position="123"/>
    </location>
</feature>
<dbReference type="GO" id="GO:0043130">
    <property type="term" value="F:ubiquitin binding"/>
    <property type="evidence" value="ECO:0007669"/>
    <property type="project" value="TreeGrafter"/>
</dbReference>
<feature type="compositionally biased region" description="Basic and acidic residues" evidence="1">
    <location>
        <begin position="100"/>
        <end position="111"/>
    </location>
</feature>
<dbReference type="PANTHER" id="PTHR23322:SF93">
    <property type="entry name" value="UBX DOMAIN-CONTAINING PROTEIN 8"/>
    <property type="match status" value="1"/>
</dbReference>
<sequence>MSREEREQWAPAFTKLGHDYEKVMTMSATEFINCRDYLESEGFKPGPLLEVNEDALEQIILMNIKRKAQARRNQQNNQQPVRRANNHPVRRQIDQQMQEQMHENSELRKQQNSEYEEALSAQKQKIEEKKNEAIKLSSEISEIINKAQNLPAEPENGITIAISMPDGSRIMRKFGKEDKGQLIHDWAAEKVLRLSDPPMPKLFELRMPTGGVLINDQLLSEQGITGRTMLNVFLTQQKT</sequence>
<dbReference type="PANTHER" id="PTHR23322">
    <property type="entry name" value="FAS-ASSOCIATED PROTEIN"/>
    <property type="match status" value="1"/>
</dbReference>
<evidence type="ECO:0000313" key="4">
    <source>
        <dbReference type="Proteomes" id="UP000179807"/>
    </source>
</evidence>
<reference evidence="3" key="1">
    <citation type="submission" date="2016-10" db="EMBL/GenBank/DDBJ databases">
        <authorList>
            <person name="Benchimol M."/>
            <person name="Almeida L.G."/>
            <person name="Vasconcelos A.T."/>
            <person name="Perreira-Neves A."/>
            <person name="Rosa I.A."/>
            <person name="Tasca T."/>
            <person name="Bogo M.R."/>
            <person name="de Souza W."/>
        </authorList>
    </citation>
    <scope>NUCLEOTIDE SEQUENCE [LARGE SCALE GENOMIC DNA]</scope>
    <source>
        <strain evidence="3">K</strain>
    </source>
</reference>
<dbReference type="OrthoDB" id="1026733at2759"/>
<proteinExistence type="predicted"/>
<dbReference type="PROSITE" id="PS50033">
    <property type="entry name" value="UBX"/>
    <property type="match status" value="1"/>
</dbReference>
<dbReference type="VEuPathDB" id="TrichDB:TRFO_32394"/>
<evidence type="ECO:0000259" key="2">
    <source>
        <dbReference type="PROSITE" id="PS50033"/>
    </source>
</evidence>
<protein>
    <recommendedName>
        <fullName evidence="2">UBX domain-containing protein</fullName>
    </recommendedName>
</protein>
<keyword evidence="4" id="KW-1185">Reference proteome</keyword>
<evidence type="ECO:0000256" key="1">
    <source>
        <dbReference type="SAM" id="MobiDB-lite"/>
    </source>
</evidence>
<dbReference type="Pfam" id="PF00789">
    <property type="entry name" value="UBX"/>
    <property type="match status" value="1"/>
</dbReference>
<dbReference type="Gene3D" id="3.10.20.90">
    <property type="entry name" value="Phosphatidylinositol 3-kinase Catalytic Subunit, Chain A, domain 1"/>
    <property type="match status" value="1"/>
</dbReference>
<dbReference type="InterPro" id="IPR050730">
    <property type="entry name" value="UBX_domain-protein"/>
</dbReference>
<comment type="caution">
    <text evidence="3">The sequence shown here is derived from an EMBL/GenBank/DDBJ whole genome shotgun (WGS) entry which is preliminary data.</text>
</comment>
<dbReference type="Proteomes" id="UP000179807">
    <property type="component" value="Unassembled WGS sequence"/>
</dbReference>
<dbReference type="EMBL" id="MLAK01000937">
    <property type="protein sequence ID" value="OHT00835.1"/>
    <property type="molecule type" value="Genomic_DNA"/>
</dbReference>
<name>A0A1J4JP70_9EUKA</name>
<dbReference type="SUPFAM" id="SSF54236">
    <property type="entry name" value="Ubiquitin-like"/>
    <property type="match status" value="1"/>
</dbReference>
<dbReference type="InterPro" id="IPR029071">
    <property type="entry name" value="Ubiquitin-like_domsf"/>
</dbReference>
<evidence type="ECO:0000313" key="3">
    <source>
        <dbReference type="EMBL" id="OHT00835.1"/>
    </source>
</evidence>
<dbReference type="GeneID" id="94843177"/>
<accession>A0A1J4JP70</accession>
<dbReference type="RefSeq" id="XP_068353971.1">
    <property type="nucleotide sequence ID" value="XM_068508473.1"/>
</dbReference>
<organism evidence="3 4">
    <name type="scientific">Tritrichomonas foetus</name>
    <dbReference type="NCBI Taxonomy" id="1144522"/>
    <lineage>
        <taxon>Eukaryota</taxon>
        <taxon>Metamonada</taxon>
        <taxon>Parabasalia</taxon>
        <taxon>Tritrichomonadida</taxon>
        <taxon>Tritrichomonadidae</taxon>
        <taxon>Tritrichomonas</taxon>
    </lineage>
</organism>
<feature type="domain" description="UBX" evidence="2">
    <location>
        <begin position="153"/>
        <end position="216"/>
    </location>
</feature>